<dbReference type="InterPro" id="IPR027417">
    <property type="entry name" value="P-loop_NTPase"/>
</dbReference>
<protein>
    <submittedName>
        <fullName evidence="2">ParA family protein</fullName>
    </submittedName>
</protein>
<dbReference type="Proteomes" id="UP001465153">
    <property type="component" value="Unassembled WGS sequence"/>
</dbReference>
<dbReference type="PANTHER" id="PTHR13696:SF96">
    <property type="entry name" value="COBQ_COBB_MIND_PARA NUCLEOTIDE BINDING DOMAIN-CONTAINING PROTEIN"/>
    <property type="match status" value="1"/>
</dbReference>
<dbReference type="PIRSF" id="PIRSF009320">
    <property type="entry name" value="Nuc_binding_HP_1000"/>
    <property type="match status" value="1"/>
</dbReference>
<comment type="caution">
    <text evidence="2">The sequence shown here is derived from an EMBL/GenBank/DDBJ whole genome shotgun (WGS) entry which is preliminary data.</text>
</comment>
<dbReference type="Pfam" id="PF01656">
    <property type="entry name" value="CbiA"/>
    <property type="match status" value="1"/>
</dbReference>
<dbReference type="PANTHER" id="PTHR13696">
    <property type="entry name" value="P-LOOP CONTAINING NUCLEOSIDE TRIPHOSPHATE HYDROLASE"/>
    <property type="match status" value="1"/>
</dbReference>
<name>A0ABQ0AB08_9GAMM</name>
<evidence type="ECO:0000259" key="1">
    <source>
        <dbReference type="Pfam" id="PF01656"/>
    </source>
</evidence>
<gene>
    <name evidence="2" type="ORF">NBRC116591_26480</name>
</gene>
<evidence type="ECO:0000313" key="2">
    <source>
        <dbReference type="EMBL" id="GAA6168837.1"/>
    </source>
</evidence>
<dbReference type="InterPro" id="IPR050678">
    <property type="entry name" value="DNA_Partitioning_ATPase"/>
</dbReference>
<dbReference type="InterPro" id="IPR002586">
    <property type="entry name" value="CobQ/CobB/MinD/ParA_Nub-bd_dom"/>
</dbReference>
<dbReference type="EMBL" id="BAABWN010000008">
    <property type="protein sequence ID" value="GAA6168837.1"/>
    <property type="molecule type" value="Genomic_DNA"/>
</dbReference>
<keyword evidence="3" id="KW-1185">Reference proteome</keyword>
<evidence type="ECO:0000313" key="3">
    <source>
        <dbReference type="Proteomes" id="UP001465153"/>
    </source>
</evidence>
<dbReference type="SUPFAM" id="SSF52540">
    <property type="entry name" value="P-loop containing nucleoside triphosphate hydrolases"/>
    <property type="match status" value="1"/>
</dbReference>
<accession>A0ABQ0AB08</accession>
<sequence>MTEKAAVRVLKRAKATHIMIANAKGGVGKTTLTTNLASQLSRIAPVGVMDLDPQASSSFWLQLRGKRDPQILSLNSKEFDRGQVTRSWLAHQVSQRVNYVICDTPAGLQSPKLDQLLKDTDILLIPVAPSQIDIHATAGFVKSLLLNPQYRARPVRLGVVMNRVKRNTLSFQKLEKFLSSLNIPVVGLLRDTQSYLRAVEEGMGINELRSFAEEDRKGWSQIIQWIRHIEKSREVEALERKHALKTIEAGTTQLLDTH</sequence>
<reference evidence="2 3" key="1">
    <citation type="submission" date="2024-04" db="EMBL/GenBank/DDBJ databases">
        <title>Draft genome sequence of Sessilibacter corallicola NBRC 116591.</title>
        <authorList>
            <person name="Miyakawa T."/>
            <person name="Kusuya Y."/>
            <person name="Miura T."/>
        </authorList>
    </citation>
    <scope>NUCLEOTIDE SEQUENCE [LARGE SCALE GENOMIC DNA]</scope>
    <source>
        <strain evidence="2 3">KU-00831-HH</strain>
    </source>
</reference>
<proteinExistence type="predicted"/>
<dbReference type="Gene3D" id="3.40.50.300">
    <property type="entry name" value="P-loop containing nucleotide triphosphate hydrolases"/>
    <property type="match status" value="1"/>
</dbReference>
<organism evidence="2 3">
    <name type="scientific">Sessilibacter corallicola</name>
    <dbReference type="NCBI Taxonomy" id="2904075"/>
    <lineage>
        <taxon>Bacteria</taxon>
        <taxon>Pseudomonadati</taxon>
        <taxon>Pseudomonadota</taxon>
        <taxon>Gammaproteobacteria</taxon>
        <taxon>Cellvibrionales</taxon>
        <taxon>Cellvibrionaceae</taxon>
        <taxon>Sessilibacter</taxon>
    </lineage>
</organism>
<dbReference type="RefSeq" id="WP_233088352.1">
    <property type="nucleotide sequence ID" value="NZ_BAABWN010000008.1"/>
</dbReference>
<dbReference type="CDD" id="cd02042">
    <property type="entry name" value="ParAB_family"/>
    <property type="match status" value="1"/>
</dbReference>
<feature type="domain" description="CobQ/CobB/MinD/ParA nucleotide binding" evidence="1">
    <location>
        <begin position="18"/>
        <end position="203"/>
    </location>
</feature>